<accession>A0A6J1AS63</accession>
<evidence type="ECO:0000313" key="1">
    <source>
        <dbReference type="Proteomes" id="UP000504621"/>
    </source>
</evidence>
<reference evidence="2" key="1">
    <citation type="submission" date="2025-08" db="UniProtKB">
        <authorList>
            <consortium name="RefSeq"/>
        </authorList>
    </citation>
    <scope>IDENTIFICATION</scope>
    <source>
        <tissue evidence="2">Leaf</tissue>
    </source>
</reference>
<dbReference type="OrthoDB" id="986409at2759"/>
<protein>
    <submittedName>
        <fullName evidence="2">Uncharacterized protein LOC110420760</fullName>
    </submittedName>
</protein>
<dbReference type="PANTHER" id="PTHR33223:SF11">
    <property type="entry name" value="ELEMENT PROTEIN, PUTATIVE-RELATED"/>
    <property type="match status" value="1"/>
</dbReference>
<keyword evidence="1" id="KW-1185">Reference proteome</keyword>
<proteinExistence type="predicted"/>
<sequence>MYNDITSIVQLDFETLYKAWDNYKDLLRRSPHHGLAKWLQIQTFCNGLVGLIRITIDVATRGALMSKSIDEAYDLLEEIASNNYQWPSKRLGATLKAQSHDDPYQSGIAKVAYEVVLSKVMWLRLPQFLRFDATKDAQKFLDKMTMIYNAFSCTSTKSVQFAIFKLDKVARWWYKMLCCDKATDATLMSWEEFSTMFLECLLPNSIRKAKGHEFETLLYTVNMLVVEYNVTPYKFPNYSKAVNCSQKFKLKDMKGQLNEPKLKRAKIGGCRGHRDSLSR</sequence>
<gene>
    <name evidence="2" type="primary">LOC110420760</name>
</gene>
<dbReference type="RefSeq" id="XP_021289808.1">
    <property type="nucleotide sequence ID" value="XM_021434133.1"/>
</dbReference>
<dbReference type="PANTHER" id="PTHR33223">
    <property type="entry name" value="CCHC-TYPE DOMAIN-CONTAINING PROTEIN"/>
    <property type="match status" value="1"/>
</dbReference>
<organism evidence="1 2">
    <name type="scientific">Herrania umbratica</name>
    <dbReference type="NCBI Taxonomy" id="108875"/>
    <lineage>
        <taxon>Eukaryota</taxon>
        <taxon>Viridiplantae</taxon>
        <taxon>Streptophyta</taxon>
        <taxon>Embryophyta</taxon>
        <taxon>Tracheophyta</taxon>
        <taxon>Spermatophyta</taxon>
        <taxon>Magnoliopsida</taxon>
        <taxon>eudicotyledons</taxon>
        <taxon>Gunneridae</taxon>
        <taxon>Pentapetalae</taxon>
        <taxon>rosids</taxon>
        <taxon>malvids</taxon>
        <taxon>Malvales</taxon>
        <taxon>Malvaceae</taxon>
        <taxon>Byttnerioideae</taxon>
        <taxon>Herrania</taxon>
    </lineage>
</organism>
<name>A0A6J1AS63_9ROSI</name>
<dbReference type="GeneID" id="110420760"/>
<dbReference type="AlphaFoldDB" id="A0A6J1AS63"/>
<dbReference type="Proteomes" id="UP000504621">
    <property type="component" value="Unplaced"/>
</dbReference>
<evidence type="ECO:0000313" key="2">
    <source>
        <dbReference type="RefSeq" id="XP_021289808.1"/>
    </source>
</evidence>